<dbReference type="PANTHER" id="PTHR46401:SF2">
    <property type="entry name" value="GLYCOSYLTRANSFERASE WBBK-RELATED"/>
    <property type="match status" value="1"/>
</dbReference>
<accession>H8YWC1</accession>
<sequence length="316" mass="35394">MAANLKKVGILTSPKVRSAIFTRIFKEICYTNKPLVDCFTIEMDEASAVDLVHINRPYAAIPEFITKRSIITFHDDLTNPQITPEAKQNLISNLSNCRGVIVHNSMQYKQLKTLGFTPKFTIPHGYDELLSAEVREKKTQRNADKLRPLTLGMISRSYTNYVKGEHYLTKLAIRLGRPNFNLILVGRDRSFMAQYLKSNGFNVITLPVLSYPALMNVYSNIDMLLMISGHEGVGAQINESLAAGVPVAATQKGSAADLIKNQEDGVILKGDPEEDAISIRDWFSNSKTLAMPNIDRLSSWSQVGHLYHRAYAEVFN</sequence>
<dbReference type="SUPFAM" id="SSF53756">
    <property type="entry name" value="UDP-Glycosyltransferase/glycogen phosphorylase"/>
    <property type="match status" value="1"/>
</dbReference>
<dbReference type="GO" id="GO:0009103">
    <property type="term" value="P:lipopolysaccharide biosynthetic process"/>
    <property type="evidence" value="ECO:0007669"/>
    <property type="project" value="TreeGrafter"/>
</dbReference>
<reference evidence="3 4" key="2">
    <citation type="submission" date="2011-11" db="EMBL/GenBank/DDBJ databases">
        <authorList>
            <consortium name="US DOE Joint Genome Institute"/>
            <person name="Lucas S."/>
            <person name="Han J."/>
            <person name="Lapidus A."/>
            <person name="Cheng J.-F."/>
            <person name="Goodwin L."/>
            <person name="Pitluck S."/>
            <person name="Peters L."/>
            <person name="Ovchinnikova G."/>
            <person name="Zhang X."/>
            <person name="Detter J.C."/>
            <person name="Han C."/>
            <person name="Tapia R."/>
            <person name="Land M."/>
            <person name="Hauser L."/>
            <person name="Kyrpides N."/>
            <person name="Ivanova N."/>
            <person name="Pagani I."/>
            <person name="Vogl K."/>
            <person name="Liu Z."/>
            <person name="Overmann J."/>
            <person name="Frigaard N.-U."/>
            <person name="Bryant D."/>
            <person name="Woyke T."/>
        </authorList>
    </citation>
    <scope>NUCLEOTIDE SEQUENCE [LARGE SCALE GENOMIC DNA]</scope>
    <source>
        <strain evidence="3 4">970</strain>
    </source>
</reference>
<dbReference type="AlphaFoldDB" id="H8YWC1"/>
<dbReference type="Pfam" id="PF00534">
    <property type="entry name" value="Glycos_transf_1"/>
    <property type="match status" value="1"/>
</dbReference>
<evidence type="ECO:0000256" key="1">
    <source>
        <dbReference type="ARBA" id="ARBA00022679"/>
    </source>
</evidence>
<evidence type="ECO:0000259" key="2">
    <source>
        <dbReference type="Pfam" id="PF00534"/>
    </source>
</evidence>
<proteinExistence type="predicted"/>
<dbReference type="STRING" id="631362.Thi970DRAFT_00227"/>
<dbReference type="Proteomes" id="UP000002964">
    <property type="component" value="Unassembled WGS sequence"/>
</dbReference>
<name>H8YWC1_9GAMM</name>
<dbReference type="InterPro" id="IPR001296">
    <property type="entry name" value="Glyco_trans_1"/>
</dbReference>
<dbReference type="EMBL" id="JH603164">
    <property type="protein sequence ID" value="EIC23724.1"/>
    <property type="molecule type" value="Genomic_DNA"/>
</dbReference>
<keyword evidence="1 3" id="KW-0808">Transferase</keyword>
<evidence type="ECO:0000313" key="4">
    <source>
        <dbReference type="Proteomes" id="UP000002964"/>
    </source>
</evidence>
<feature type="domain" description="Glycosyl transferase family 1" evidence="2">
    <location>
        <begin position="149"/>
        <end position="288"/>
    </location>
</feature>
<dbReference type="GO" id="GO:0016757">
    <property type="term" value="F:glycosyltransferase activity"/>
    <property type="evidence" value="ECO:0007669"/>
    <property type="project" value="InterPro"/>
</dbReference>
<dbReference type="OrthoDB" id="9768937at2"/>
<dbReference type="CDD" id="cd03801">
    <property type="entry name" value="GT4_PimA-like"/>
    <property type="match status" value="1"/>
</dbReference>
<dbReference type="eggNOG" id="COG0438">
    <property type="taxonomic scope" value="Bacteria"/>
</dbReference>
<keyword evidence="4" id="KW-1185">Reference proteome</keyword>
<protein>
    <submittedName>
        <fullName evidence="3">Glycosyltransferase</fullName>
    </submittedName>
</protein>
<organism evidence="3 4">
    <name type="scientific">Thiorhodovibrio frisius</name>
    <dbReference type="NCBI Taxonomy" id="631362"/>
    <lineage>
        <taxon>Bacteria</taxon>
        <taxon>Pseudomonadati</taxon>
        <taxon>Pseudomonadota</taxon>
        <taxon>Gammaproteobacteria</taxon>
        <taxon>Chromatiales</taxon>
        <taxon>Chromatiaceae</taxon>
        <taxon>Thiorhodovibrio</taxon>
    </lineage>
</organism>
<dbReference type="PANTHER" id="PTHR46401">
    <property type="entry name" value="GLYCOSYLTRANSFERASE WBBK-RELATED"/>
    <property type="match status" value="1"/>
</dbReference>
<evidence type="ECO:0000313" key="3">
    <source>
        <dbReference type="EMBL" id="EIC23724.1"/>
    </source>
</evidence>
<dbReference type="HOGENOM" id="CLU_879802_0_0_6"/>
<gene>
    <name evidence="3" type="ORF">Thi970DRAFT_00227</name>
</gene>
<reference evidence="4" key="1">
    <citation type="submission" date="2011-06" db="EMBL/GenBank/DDBJ databases">
        <authorList>
            <consortium name="US DOE Joint Genome Institute (JGI-PGF)"/>
            <person name="Lucas S."/>
            <person name="Han J."/>
            <person name="Lapidus A."/>
            <person name="Cheng J.-F."/>
            <person name="Goodwin L."/>
            <person name="Pitluck S."/>
            <person name="Peters L."/>
            <person name="Land M.L."/>
            <person name="Hauser L."/>
            <person name="Vogl K."/>
            <person name="Liu Z."/>
            <person name="Overmann J."/>
            <person name="Frigaard N.-U."/>
            <person name="Bryant D.A."/>
            <person name="Woyke T.J."/>
        </authorList>
    </citation>
    <scope>NUCLEOTIDE SEQUENCE [LARGE SCALE GENOMIC DNA]</scope>
    <source>
        <strain evidence="4">970</strain>
    </source>
</reference>
<dbReference type="Gene3D" id="3.40.50.2000">
    <property type="entry name" value="Glycogen Phosphorylase B"/>
    <property type="match status" value="2"/>
</dbReference>
<dbReference type="RefSeq" id="WP_009146699.1">
    <property type="nucleotide sequence ID" value="NZ_CP121471.1"/>
</dbReference>